<dbReference type="EMBL" id="JACHNA010000001">
    <property type="protein sequence ID" value="MBB4735028.1"/>
    <property type="molecule type" value="Genomic_DNA"/>
</dbReference>
<evidence type="ECO:0000313" key="6">
    <source>
        <dbReference type="EMBL" id="MBB4735028.1"/>
    </source>
</evidence>
<keyword evidence="7" id="KW-1185">Reference proteome</keyword>
<dbReference type="CDD" id="cd03801">
    <property type="entry name" value="GT4_PimA-like"/>
    <property type="match status" value="1"/>
</dbReference>
<evidence type="ECO:0000256" key="1">
    <source>
        <dbReference type="ARBA" id="ARBA00021292"/>
    </source>
</evidence>
<dbReference type="SUPFAM" id="SSF53756">
    <property type="entry name" value="UDP-Glycosyltransferase/glycogen phosphorylase"/>
    <property type="match status" value="1"/>
</dbReference>
<dbReference type="AlphaFoldDB" id="A0A7W7GMT8"/>
<dbReference type="InterPro" id="IPR050194">
    <property type="entry name" value="Glycosyltransferase_grp1"/>
</dbReference>
<dbReference type="PANTHER" id="PTHR45947">
    <property type="entry name" value="SULFOQUINOVOSYL TRANSFERASE SQD2"/>
    <property type="match status" value="1"/>
</dbReference>
<reference evidence="6 7" key="1">
    <citation type="submission" date="2020-08" db="EMBL/GenBank/DDBJ databases">
        <title>Sequencing the genomes of 1000 actinobacteria strains.</title>
        <authorList>
            <person name="Klenk H.-P."/>
        </authorList>
    </citation>
    <scope>NUCLEOTIDE SEQUENCE [LARGE SCALE GENOMIC DNA]</scope>
    <source>
        <strain evidence="6 7">DSM 23974</strain>
    </source>
</reference>
<organism evidence="6 7">
    <name type="scientific">Micrococcus cohnii</name>
    <dbReference type="NCBI Taxonomy" id="993416"/>
    <lineage>
        <taxon>Bacteria</taxon>
        <taxon>Bacillati</taxon>
        <taxon>Actinomycetota</taxon>
        <taxon>Actinomycetes</taxon>
        <taxon>Micrococcales</taxon>
        <taxon>Micrococcaceae</taxon>
        <taxon>Micrococcus</taxon>
    </lineage>
</organism>
<evidence type="ECO:0000256" key="3">
    <source>
        <dbReference type="ARBA" id="ARBA00022679"/>
    </source>
</evidence>
<dbReference type="GO" id="GO:1901137">
    <property type="term" value="P:carbohydrate derivative biosynthetic process"/>
    <property type="evidence" value="ECO:0007669"/>
    <property type="project" value="UniProtKB-ARBA"/>
</dbReference>
<dbReference type="Pfam" id="PF00534">
    <property type="entry name" value="Glycos_transf_1"/>
    <property type="match status" value="1"/>
</dbReference>
<name>A0A7W7GMT8_9MICC</name>
<dbReference type="Pfam" id="PF13579">
    <property type="entry name" value="Glyco_trans_4_4"/>
    <property type="match status" value="1"/>
</dbReference>
<dbReference type="RefSeq" id="WP_184241043.1">
    <property type="nucleotide sequence ID" value="NZ_JACHNA010000001.1"/>
</dbReference>
<feature type="domain" description="Glycosyltransferase subfamily 4-like N-terminal" evidence="5">
    <location>
        <begin position="206"/>
        <end position="380"/>
    </location>
</feature>
<accession>A0A7W7GMT8</accession>
<dbReference type="InterPro" id="IPR001296">
    <property type="entry name" value="Glyco_trans_1"/>
</dbReference>
<keyword evidence="3 6" id="KW-0808">Transferase</keyword>
<gene>
    <name evidence="6" type="ORF">HDA30_000536</name>
</gene>
<dbReference type="InterPro" id="IPR028098">
    <property type="entry name" value="Glyco_trans_4-like_N"/>
</dbReference>
<dbReference type="Gene3D" id="3.40.50.2000">
    <property type="entry name" value="Glycogen Phosphorylase B"/>
    <property type="match status" value="2"/>
</dbReference>
<evidence type="ECO:0000256" key="2">
    <source>
        <dbReference type="ARBA" id="ARBA00022676"/>
    </source>
</evidence>
<dbReference type="GO" id="GO:0016758">
    <property type="term" value="F:hexosyltransferase activity"/>
    <property type="evidence" value="ECO:0007669"/>
    <property type="project" value="TreeGrafter"/>
</dbReference>
<comment type="caution">
    <text evidence="6">The sequence shown here is derived from an EMBL/GenBank/DDBJ whole genome shotgun (WGS) entry which is preliminary data.</text>
</comment>
<evidence type="ECO:0000259" key="5">
    <source>
        <dbReference type="Pfam" id="PF13579"/>
    </source>
</evidence>
<dbReference type="Proteomes" id="UP000540191">
    <property type="component" value="Unassembled WGS sequence"/>
</dbReference>
<protein>
    <recommendedName>
        <fullName evidence="1">D-inositol 3-phosphate glycosyltransferase</fullName>
    </recommendedName>
</protein>
<evidence type="ECO:0000259" key="4">
    <source>
        <dbReference type="Pfam" id="PF00534"/>
    </source>
</evidence>
<dbReference type="PANTHER" id="PTHR45947:SF3">
    <property type="entry name" value="SULFOQUINOVOSYL TRANSFERASE SQD2"/>
    <property type="match status" value="1"/>
</dbReference>
<sequence length="595" mass="63698">MPRRPLTSVPWGRHASLTAQTVAEHAVDDPLLLVLQGSRRLPAAVRTPAARLIGALGRGMATLAPARGVGSVVSAVSEHMLGRTPRALERLDGPAAGGLVGRADASVLLGDDAQAQRLLERVPEDRRGAPWHAVAARLALHRGDLDGAVAYAGRHRVNRALRRRMAGEREAFTGHRPSLPATPDYAPLPGRVLHVLTNSLPHTSSGYAQRSHSTLTALDAVGVQVRAVTRPGYPTVVGVPWASAEDRIGQIVYRRLLPHRLGQGTAARIDQHARLLAAEVERFRPEALHTTTHFVNAVAVRAVAKAYGIPWVYEVRGQLADTWASKRTASALSSQRYAAFVAAEAEAACSADAVVTLGATMARRLVEAGVSEDRITVCPNAVGEAFLDEPPARVHARARLGLDPEHVYVGTVSSIVGYEGLDDLLRAVALIAPRFPRLRVSIAGDGVSLPGLRALAEELGIAHLCRFPGRIARPEAVWEQASLDVFVVPRKDLPVTRAVTPMKSIEASAFARPVVASDLPALAELVEDGVTGRLAPAQDPRALAEVLAELVADPELRARLGEGGRAWALSTRTWAANARRYAQVYRELGVRLPRT</sequence>
<evidence type="ECO:0000313" key="7">
    <source>
        <dbReference type="Proteomes" id="UP000540191"/>
    </source>
</evidence>
<feature type="domain" description="Glycosyl transferase family 1" evidence="4">
    <location>
        <begin position="397"/>
        <end position="567"/>
    </location>
</feature>
<proteinExistence type="predicted"/>
<keyword evidence="2" id="KW-0328">Glycosyltransferase</keyword>